<gene>
    <name evidence="10" type="ORF">E0493_09340</name>
</gene>
<feature type="transmembrane region" description="Helical" evidence="8">
    <location>
        <begin position="135"/>
        <end position="155"/>
    </location>
</feature>
<dbReference type="GO" id="GO:0005886">
    <property type="term" value="C:plasma membrane"/>
    <property type="evidence" value="ECO:0007669"/>
    <property type="project" value="UniProtKB-SubCell"/>
</dbReference>
<evidence type="ECO:0000256" key="4">
    <source>
        <dbReference type="ARBA" id="ARBA00022989"/>
    </source>
</evidence>
<evidence type="ECO:0000256" key="6">
    <source>
        <dbReference type="ARBA" id="ARBA00043993"/>
    </source>
</evidence>
<feature type="transmembrane region" description="Helical" evidence="8">
    <location>
        <begin position="87"/>
        <end position="104"/>
    </location>
</feature>
<feature type="transmembrane region" description="Helical" evidence="8">
    <location>
        <begin position="161"/>
        <end position="182"/>
    </location>
</feature>
<dbReference type="AlphaFoldDB" id="A0A845BE41"/>
<evidence type="ECO:0000313" key="10">
    <source>
        <dbReference type="EMBL" id="MXP63552.1"/>
    </source>
</evidence>
<dbReference type="EMBL" id="SNVJ01000006">
    <property type="protein sequence ID" value="MXP63552.1"/>
    <property type="molecule type" value="Genomic_DNA"/>
</dbReference>
<evidence type="ECO:0000313" key="11">
    <source>
        <dbReference type="Proteomes" id="UP000460715"/>
    </source>
</evidence>
<evidence type="ECO:0000256" key="7">
    <source>
        <dbReference type="SAM" id="MobiDB-lite"/>
    </source>
</evidence>
<evidence type="ECO:0000256" key="2">
    <source>
        <dbReference type="ARBA" id="ARBA00022475"/>
    </source>
</evidence>
<sequence length="705" mass="75209">MAHGQASLSPPRRSPGTPRDPGADLSRVPWGWDLRALRAVEGIRAATAFAFVILANEWLGWPPLLYMAMATFFTCLCDVGGPIRFRVPALLAFTVLGALLWASFGLLRGAGLAVVLPMAFLGLLCLGFSRVWGPGAAVVGNILSIVLIIAANQPLSGAQALMVGGMFLAGGVWATLLTMVVWRLHPYRPARTAVAACWRRLATLAADQRRLLRMDQAGPAVWDAHSRAHRRAVREEIEFARVIVLDLVSMRGRLSLRGSQALLRLEACDQIFGSLIALSDLLEGMREPARRHAAETLLRVVRPMLVVLANAIETDVAVRPLVLDRAAERALAATQGDPVLRPLAEAIVERLRIAARLSTPGGYLPGGPAGTAQAQPWRERVLGPLRANLNWQSATLRHALRIAVIGAPSLGVTLDYGAQFAHWLPITAVVTLQPFFAITWQRALERIGGTVLGGLVGALIAYFVRAPLQLAAVLFPLCALAFGARQVSFTAWIAGITPVVVVLMELLHPGHSSWAVAGLRALFTLAGGFLAILGCLLLWPSWEPARLSQERRAALAAHAAYSGAVLSEVTGETPFGSAEGARRAAGMATNNLEASISRALQEPHGSRHPEVGRAILVDSILRRIAGRLSALRHDPAARAALSAAEGAAWRAWITASLGGLAKGRGPVPPRPAMPLGEALLDPLARIARQIELLEGALQRPATETG</sequence>
<organism evidence="10 11">
    <name type="scientific">Teichococcus coralli</name>
    <dbReference type="NCBI Taxonomy" id="2545983"/>
    <lineage>
        <taxon>Bacteria</taxon>
        <taxon>Pseudomonadati</taxon>
        <taxon>Pseudomonadota</taxon>
        <taxon>Alphaproteobacteria</taxon>
        <taxon>Acetobacterales</taxon>
        <taxon>Roseomonadaceae</taxon>
        <taxon>Roseomonas</taxon>
    </lineage>
</organism>
<evidence type="ECO:0000256" key="1">
    <source>
        <dbReference type="ARBA" id="ARBA00004651"/>
    </source>
</evidence>
<name>A0A845BE41_9PROT</name>
<feature type="transmembrane region" description="Helical" evidence="8">
    <location>
        <begin position="489"/>
        <end position="507"/>
    </location>
</feature>
<evidence type="ECO:0000259" key="9">
    <source>
        <dbReference type="Pfam" id="PF13515"/>
    </source>
</evidence>
<dbReference type="Proteomes" id="UP000460715">
    <property type="component" value="Unassembled WGS sequence"/>
</dbReference>
<keyword evidence="3 8" id="KW-0812">Transmembrane</keyword>
<feature type="transmembrane region" description="Helical" evidence="8">
    <location>
        <begin position="519"/>
        <end position="542"/>
    </location>
</feature>
<dbReference type="PANTHER" id="PTHR30509">
    <property type="entry name" value="P-HYDROXYBENZOIC ACID EFFLUX PUMP SUBUNIT-RELATED"/>
    <property type="match status" value="1"/>
</dbReference>
<protein>
    <submittedName>
        <fullName evidence="10">FUSC family protein</fullName>
    </submittedName>
</protein>
<evidence type="ECO:0000256" key="3">
    <source>
        <dbReference type="ARBA" id="ARBA00022692"/>
    </source>
</evidence>
<evidence type="ECO:0000256" key="5">
    <source>
        <dbReference type="ARBA" id="ARBA00023136"/>
    </source>
</evidence>
<keyword evidence="4 8" id="KW-1133">Transmembrane helix</keyword>
<reference evidence="10 11" key="1">
    <citation type="submission" date="2019-03" db="EMBL/GenBank/DDBJ databases">
        <title>Roseomonas sp. a novel Roseomonas species isolated from Sea whip Gorgonian.</title>
        <authorList>
            <person name="Li F."/>
            <person name="Pan X."/>
            <person name="Huang S."/>
            <person name="Li Z."/>
            <person name="Meng B."/>
        </authorList>
    </citation>
    <scope>NUCLEOTIDE SEQUENCE [LARGE SCALE GENOMIC DNA]</scope>
    <source>
        <strain evidence="10 11">M0104</strain>
    </source>
</reference>
<comment type="similarity">
    <text evidence="6">Belongs to the YccS/YhfK family.</text>
</comment>
<keyword evidence="11" id="KW-1185">Reference proteome</keyword>
<feature type="domain" description="Integral membrane bound transporter" evidence="9">
    <location>
        <begin position="417"/>
        <end position="533"/>
    </location>
</feature>
<keyword evidence="5 8" id="KW-0472">Membrane</keyword>
<keyword evidence="2" id="KW-1003">Cell membrane</keyword>
<feature type="transmembrane region" description="Helical" evidence="8">
    <location>
        <begin position="452"/>
        <end position="483"/>
    </location>
</feature>
<evidence type="ECO:0000256" key="8">
    <source>
        <dbReference type="SAM" id="Phobius"/>
    </source>
</evidence>
<dbReference type="OrthoDB" id="7491335at2"/>
<comment type="caution">
    <text evidence="10">The sequence shown here is derived from an EMBL/GenBank/DDBJ whole genome shotgun (WGS) entry which is preliminary data.</text>
</comment>
<dbReference type="PANTHER" id="PTHR30509:SF8">
    <property type="entry name" value="INNER MEMBRANE PROTEIN YCCS"/>
    <property type="match status" value="1"/>
</dbReference>
<accession>A0A845BE41</accession>
<feature type="region of interest" description="Disordered" evidence="7">
    <location>
        <begin position="1"/>
        <end position="24"/>
    </location>
</feature>
<dbReference type="Pfam" id="PF13515">
    <property type="entry name" value="FUSC_2"/>
    <property type="match status" value="1"/>
</dbReference>
<dbReference type="InterPro" id="IPR049453">
    <property type="entry name" value="Memb_transporter_dom"/>
</dbReference>
<dbReference type="RefSeq" id="WP_160936672.1">
    <property type="nucleotide sequence ID" value="NZ_SNVJ01000006.1"/>
</dbReference>
<comment type="subcellular location">
    <subcellularLocation>
        <location evidence="1">Cell membrane</location>
        <topology evidence="1">Multi-pass membrane protein</topology>
    </subcellularLocation>
</comment>
<proteinExistence type="inferred from homology"/>